<sequence>MTKPFIQNHHLNVIKNKGRHIQYCFHDIEDAGVLQVVKGQAADQVKQAFSELKNEEAEVIDPLSDVKTSIEVEAFIGSIYPYVKPFPAVDHTQIKQLFPNNKKIQLPNLENTDFSYLTYLGWNDPGQRKKYIVYEFDGKLVGIEGRYTPPTQRNYCYFCNELTPVHLVSIRTDETSTGNPDYYRSIGQYICKDSDECNKNITDVTALQSFIQKVL</sequence>
<dbReference type="CDD" id="cd16342">
    <property type="entry name" value="FusC_FusB"/>
    <property type="match status" value="1"/>
</dbReference>
<name>A0A1G8Q0Y3_9BACI</name>
<evidence type="ECO:0000313" key="3">
    <source>
        <dbReference type="EMBL" id="SDI98308.1"/>
    </source>
</evidence>
<keyword evidence="3" id="KW-0479">Metal-binding</keyword>
<dbReference type="Proteomes" id="UP000199017">
    <property type="component" value="Unassembled WGS sequence"/>
</dbReference>
<dbReference type="STRING" id="930129.SAMN05216352_11726"/>
<evidence type="ECO:0000313" key="4">
    <source>
        <dbReference type="Proteomes" id="UP000199017"/>
    </source>
</evidence>
<dbReference type="RefSeq" id="WP_091587600.1">
    <property type="nucleotide sequence ID" value="NZ_FNDU01000017.1"/>
</dbReference>
<dbReference type="Pfam" id="PF16571">
    <property type="entry name" value="FBP_C"/>
    <property type="match status" value="1"/>
</dbReference>
<dbReference type="AlphaFoldDB" id="A0A1G8Q0Y3"/>
<dbReference type="Gene3D" id="1.20.1280.250">
    <property type="match status" value="1"/>
</dbReference>
<keyword evidence="4" id="KW-1185">Reference proteome</keyword>
<protein>
    <submittedName>
        <fullName evidence="3">FBP C-terminal treble-clef zinc-finger</fullName>
    </submittedName>
</protein>
<accession>A0A1G8Q0Y3</accession>
<organism evidence="3 4">
    <name type="scientific">Alteribacillus bidgolensis</name>
    <dbReference type="NCBI Taxonomy" id="930129"/>
    <lineage>
        <taxon>Bacteria</taxon>
        <taxon>Bacillati</taxon>
        <taxon>Bacillota</taxon>
        <taxon>Bacilli</taxon>
        <taxon>Bacillales</taxon>
        <taxon>Bacillaceae</taxon>
        <taxon>Alteribacillus</taxon>
    </lineage>
</organism>
<keyword evidence="3" id="KW-0862">Zinc</keyword>
<dbReference type="EMBL" id="FNDU01000017">
    <property type="protein sequence ID" value="SDI98308.1"/>
    <property type="molecule type" value="Genomic_DNA"/>
</dbReference>
<dbReference type="InterPro" id="IPR032330">
    <property type="entry name" value="EF-G-binding_C"/>
</dbReference>
<reference evidence="3 4" key="1">
    <citation type="submission" date="2016-10" db="EMBL/GenBank/DDBJ databases">
        <authorList>
            <person name="de Groot N.N."/>
        </authorList>
    </citation>
    <scope>NUCLEOTIDE SEQUENCE [LARGE SCALE GENOMIC DNA]</scope>
    <source>
        <strain evidence="4">P4B,CCM 7963,CECT 7998,DSM 25260,IBRC-M 10614,KCTC 13821</strain>
    </source>
</reference>
<dbReference type="InterPro" id="IPR038344">
    <property type="entry name" value="EF-G_N_sf"/>
</dbReference>
<evidence type="ECO:0000259" key="2">
    <source>
        <dbReference type="Pfam" id="PF16571"/>
    </source>
</evidence>
<dbReference type="GO" id="GO:0008270">
    <property type="term" value="F:zinc ion binding"/>
    <property type="evidence" value="ECO:0007669"/>
    <property type="project" value="UniProtKB-KW"/>
</dbReference>
<keyword evidence="3" id="KW-0863">Zinc-finger</keyword>
<dbReference type="Pfam" id="PF07299">
    <property type="entry name" value="EF-G-binding_N"/>
    <property type="match status" value="1"/>
</dbReference>
<gene>
    <name evidence="3" type="ORF">SAMN05216352_11726</name>
</gene>
<dbReference type="OrthoDB" id="1891078at2"/>
<dbReference type="InterPro" id="IPR010841">
    <property type="entry name" value="EF-G-binding_N"/>
</dbReference>
<feature type="domain" description="Elongation factor G-binding protein C-terminal treble-clef zinc-finger" evidence="2">
    <location>
        <begin position="101"/>
        <end position="203"/>
    </location>
</feature>
<proteinExistence type="predicted"/>
<evidence type="ECO:0000259" key="1">
    <source>
        <dbReference type="Pfam" id="PF07299"/>
    </source>
</evidence>
<feature type="domain" description="Elongation factor G-binding protein N-terminal" evidence="1">
    <location>
        <begin position="5"/>
        <end position="87"/>
    </location>
</feature>